<dbReference type="InterPro" id="IPR046358">
    <property type="entry name" value="Flagellin_C"/>
</dbReference>
<dbReference type="GO" id="GO:0005198">
    <property type="term" value="F:structural molecule activity"/>
    <property type="evidence" value="ECO:0007669"/>
    <property type="project" value="UniProtKB-UniRule"/>
</dbReference>
<dbReference type="PRINTS" id="PR00207">
    <property type="entry name" value="FLAGELLIN"/>
</dbReference>
<comment type="subcellular location">
    <subcellularLocation>
        <location evidence="4">Secreted</location>
    </subcellularLocation>
    <subcellularLocation>
        <location evidence="4">Bacterial flagellum</location>
    </subcellularLocation>
</comment>
<dbReference type="EMBL" id="BMDX01000002">
    <property type="protein sequence ID" value="GGA66913.1"/>
    <property type="molecule type" value="Genomic_DNA"/>
</dbReference>
<keyword evidence="2 4" id="KW-0964">Secreted</keyword>
<dbReference type="Pfam" id="PF00669">
    <property type="entry name" value="Flagellin_N"/>
    <property type="match status" value="1"/>
</dbReference>
<dbReference type="Gene3D" id="6.10.10.10">
    <property type="entry name" value="Flagellar export chaperone, C-terminal domain"/>
    <property type="match status" value="1"/>
</dbReference>
<evidence type="ECO:0000256" key="3">
    <source>
        <dbReference type="ARBA" id="ARBA00023143"/>
    </source>
</evidence>
<protein>
    <recommendedName>
        <fullName evidence="4">Flagellin</fullName>
    </recommendedName>
</protein>
<gene>
    <name evidence="7" type="primary">fliC</name>
    <name evidence="7" type="ORF">GCM10011369_05660</name>
</gene>
<dbReference type="InterPro" id="IPR001029">
    <property type="entry name" value="Flagellin_N"/>
</dbReference>
<evidence type="ECO:0000256" key="1">
    <source>
        <dbReference type="ARBA" id="ARBA00005709"/>
    </source>
</evidence>
<dbReference type="AlphaFoldDB" id="A0A8J2U2G9"/>
<keyword evidence="7" id="KW-0282">Flagellum</keyword>
<dbReference type="Gene3D" id="1.20.1330.10">
    <property type="entry name" value="f41 fragment of flagellin, N-terminal domain"/>
    <property type="match status" value="1"/>
</dbReference>
<feature type="domain" description="Flagellin N-terminal" evidence="5">
    <location>
        <begin position="1"/>
        <end position="94"/>
    </location>
</feature>
<dbReference type="Pfam" id="PF00700">
    <property type="entry name" value="Flagellin_C"/>
    <property type="match status" value="1"/>
</dbReference>
<dbReference type="Proteomes" id="UP000619743">
    <property type="component" value="Unassembled WGS sequence"/>
</dbReference>
<reference evidence="8" key="1">
    <citation type="journal article" date="2019" name="Int. J. Syst. Evol. Microbiol.">
        <title>The Global Catalogue of Microorganisms (GCM) 10K type strain sequencing project: providing services to taxonomists for standard genome sequencing and annotation.</title>
        <authorList>
            <consortium name="The Broad Institute Genomics Platform"/>
            <consortium name="The Broad Institute Genome Sequencing Center for Infectious Disease"/>
            <person name="Wu L."/>
            <person name="Ma J."/>
        </authorList>
    </citation>
    <scope>NUCLEOTIDE SEQUENCE [LARGE SCALE GENOMIC DNA]</scope>
    <source>
        <strain evidence="8">CGMCC 1.10130</strain>
    </source>
</reference>
<evidence type="ECO:0000256" key="4">
    <source>
        <dbReference type="RuleBase" id="RU362073"/>
    </source>
</evidence>
<comment type="similarity">
    <text evidence="1 4">Belongs to the bacterial flagellin family.</text>
</comment>
<dbReference type="InterPro" id="IPR001492">
    <property type="entry name" value="Flagellin"/>
</dbReference>
<accession>A0A8J2U2G9</accession>
<evidence type="ECO:0000259" key="6">
    <source>
        <dbReference type="Pfam" id="PF00700"/>
    </source>
</evidence>
<name>A0A8J2U2G9_9GAMM</name>
<keyword evidence="7" id="KW-0966">Cell projection</keyword>
<dbReference type="GO" id="GO:0005576">
    <property type="term" value="C:extracellular region"/>
    <property type="evidence" value="ECO:0007669"/>
    <property type="project" value="UniProtKB-SubCell"/>
</dbReference>
<comment type="caution">
    <text evidence="7">The sequence shown here is derived from an EMBL/GenBank/DDBJ whole genome shotgun (WGS) entry which is preliminary data.</text>
</comment>
<dbReference type="PANTHER" id="PTHR42792">
    <property type="entry name" value="FLAGELLIN"/>
    <property type="match status" value="1"/>
</dbReference>
<evidence type="ECO:0000313" key="8">
    <source>
        <dbReference type="Proteomes" id="UP000619743"/>
    </source>
</evidence>
<evidence type="ECO:0000259" key="5">
    <source>
        <dbReference type="Pfam" id="PF00669"/>
    </source>
</evidence>
<feature type="domain" description="Flagellin C-terminal" evidence="6">
    <location>
        <begin position="349"/>
        <end position="434"/>
    </location>
</feature>
<sequence length="436" mass="46652">MQISNRLTSNINGMNVAIRNANDGISMAQTAEGALQETTNILQRMRDLALQSANGTNSSSDRKAIQEEIAQLQKEIDRIAETTSFGDQKLLDGSFGAKAFQVGANANETIDVTIPEMSASSLGTHYDATPFWGGRQSYPTHAPIYPALPATTLEITGHQGTSTVNIPPLSQSTPKGIIDTINGVSGSTGVEAYSYTDFFLHSQTLETHPVSFEIHVDGKTAYISGASSLEDLAFQISKADIGYKANVHDGYVAVRGEPEGTVVIGNFDGPSGSTLNVRPIDRNEPYDPNGESPLPLNVQDVVIHSRINFKSPSAFTINNSTSSLASVDMIDLLATGFLPNDADSAQFAIGVIDDALQQVDSTRALLGAVQNRLQHTITNLAVTAENSEASRSRIRDTDFAKETTEQVKQQILQQAGTSVLAQANQLPQAMLSLLNN</sequence>
<keyword evidence="7" id="KW-0969">Cilium</keyword>
<keyword evidence="3 4" id="KW-0975">Bacterial flagellum</keyword>
<dbReference type="InterPro" id="IPR042187">
    <property type="entry name" value="Flagellin_C_sub2"/>
</dbReference>
<proteinExistence type="inferred from homology"/>
<dbReference type="SUPFAM" id="SSF64518">
    <property type="entry name" value="Phase 1 flagellin"/>
    <property type="match status" value="1"/>
</dbReference>
<dbReference type="GO" id="GO:0009288">
    <property type="term" value="C:bacterial-type flagellum"/>
    <property type="evidence" value="ECO:0007669"/>
    <property type="project" value="UniProtKB-SubCell"/>
</dbReference>
<keyword evidence="8" id="KW-1185">Reference proteome</keyword>
<dbReference type="PANTHER" id="PTHR42792:SF2">
    <property type="entry name" value="FLAGELLIN"/>
    <property type="match status" value="1"/>
</dbReference>
<evidence type="ECO:0000313" key="7">
    <source>
        <dbReference type="EMBL" id="GGA66913.1"/>
    </source>
</evidence>
<evidence type="ECO:0000256" key="2">
    <source>
        <dbReference type="ARBA" id="ARBA00022525"/>
    </source>
</evidence>
<comment type="function">
    <text evidence="4">Flagellin is the subunit protein which polymerizes to form the filaments of bacterial flagella.</text>
</comment>
<organism evidence="7 8">
    <name type="scientific">Neiella marina</name>
    <dbReference type="NCBI Taxonomy" id="508461"/>
    <lineage>
        <taxon>Bacteria</taxon>
        <taxon>Pseudomonadati</taxon>
        <taxon>Pseudomonadota</taxon>
        <taxon>Gammaproteobacteria</taxon>
        <taxon>Alteromonadales</taxon>
        <taxon>Echinimonadaceae</taxon>
        <taxon>Neiella</taxon>
    </lineage>
</organism>